<accession>A0A6J4L712</accession>
<feature type="compositionally biased region" description="Low complexity" evidence="1">
    <location>
        <begin position="49"/>
        <end position="64"/>
    </location>
</feature>
<proteinExistence type="predicted"/>
<evidence type="ECO:0000313" key="2">
    <source>
        <dbReference type="EMBL" id="CAA9324780.1"/>
    </source>
</evidence>
<reference evidence="2" key="1">
    <citation type="submission" date="2020-02" db="EMBL/GenBank/DDBJ databases">
        <authorList>
            <person name="Meier V. D."/>
        </authorList>
    </citation>
    <scope>NUCLEOTIDE SEQUENCE</scope>
    <source>
        <strain evidence="2">AVDCRST_MAG90</strain>
    </source>
</reference>
<feature type="region of interest" description="Disordered" evidence="1">
    <location>
        <begin position="39"/>
        <end position="113"/>
    </location>
</feature>
<dbReference type="AlphaFoldDB" id="A0A6J4L712"/>
<dbReference type="EMBL" id="CADCUC010000231">
    <property type="protein sequence ID" value="CAA9324780.1"/>
    <property type="molecule type" value="Genomic_DNA"/>
</dbReference>
<name>A0A6J4L712_9HYPH</name>
<sequence length="113" mass="12241">MARTPKVEFDIDDNDEQRDADQAQDVARDAVNFNAKLAVSESERGGNSDPTAVTPDDVPDLVDTMNQMVSSGHIDNGAFAGEPMHDDEEDRLGQTEGGDDDAFSSTLNDRRSP</sequence>
<organism evidence="2">
    <name type="scientific">uncultured Microvirga sp</name>
    <dbReference type="NCBI Taxonomy" id="412392"/>
    <lineage>
        <taxon>Bacteria</taxon>
        <taxon>Pseudomonadati</taxon>
        <taxon>Pseudomonadota</taxon>
        <taxon>Alphaproteobacteria</taxon>
        <taxon>Hyphomicrobiales</taxon>
        <taxon>Methylobacteriaceae</taxon>
        <taxon>Microvirga</taxon>
        <taxon>environmental samples</taxon>
    </lineage>
</organism>
<evidence type="ECO:0000256" key="1">
    <source>
        <dbReference type="SAM" id="MobiDB-lite"/>
    </source>
</evidence>
<protein>
    <submittedName>
        <fullName evidence="2">Uncharacterized protein</fullName>
    </submittedName>
</protein>
<gene>
    <name evidence="2" type="ORF">AVDCRST_MAG90-1187</name>
</gene>
<feature type="region of interest" description="Disordered" evidence="1">
    <location>
        <begin position="1"/>
        <end position="26"/>
    </location>
</feature>